<reference evidence="4" key="1">
    <citation type="submission" date="2022-01" db="EMBL/GenBank/DDBJ databases">
        <title>Novel bile acid biosynthetic pathways are enriched in the microbiome of centenarians.</title>
        <authorList>
            <person name="Sato Y."/>
            <person name="Atarashi K."/>
            <person name="Plichta R.D."/>
            <person name="Arai Y."/>
            <person name="Sasajima S."/>
            <person name="Kearney M.S."/>
            <person name="Suda W."/>
            <person name="Takeshita K."/>
            <person name="Sasaki T."/>
            <person name="Okamoto S."/>
            <person name="Skelly N.A."/>
            <person name="Okamura Y."/>
            <person name="Vlamakis H."/>
            <person name="Li Y."/>
            <person name="Tanoue T."/>
            <person name="Takei H."/>
            <person name="Nittono H."/>
            <person name="Narushima S."/>
            <person name="Irie J."/>
            <person name="Itoh H."/>
            <person name="Moriya K."/>
            <person name="Sugiura Y."/>
            <person name="Suematsu M."/>
            <person name="Moritoki N."/>
            <person name="Shibata S."/>
            <person name="Littman R.D."/>
            <person name="Fischbach A.M."/>
            <person name="Uwamino Y."/>
            <person name="Inoue T."/>
            <person name="Honda A."/>
            <person name="Hattori M."/>
            <person name="Murai T."/>
            <person name="Xavier J.R."/>
            <person name="Hirose N."/>
            <person name="Honda K."/>
        </authorList>
    </citation>
    <scope>NUCLEOTIDE SEQUENCE</scope>
    <source>
        <strain evidence="4">CE91-St55</strain>
    </source>
</reference>
<protein>
    <submittedName>
        <fullName evidence="4">Uncharacterized protein</fullName>
    </submittedName>
</protein>
<dbReference type="Proteomes" id="UP001055091">
    <property type="component" value="Unassembled WGS sequence"/>
</dbReference>
<dbReference type="AlphaFoldDB" id="A0A413WX51"/>
<evidence type="ECO:0000256" key="2">
    <source>
        <dbReference type="SAM" id="MobiDB-lite"/>
    </source>
</evidence>
<feature type="chain" id="PRO_5043613260" evidence="3">
    <location>
        <begin position="28"/>
        <end position="1260"/>
    </location>
</feature>
<accession>A0A413WX51</accession>
<proteinExistence type="predicted"/>
<sequence>MKKITVQMTAVICALSLTGCSSLFGMATPPPPFPDDFMIVDGSGVDLSDPASIQAAYDRHIQSLMQADYVGNPAFSSQISEIVSAKPEWSRNFQNFQIVDYDMDNDILVYAYQTTLLAQDGEDYSAPAVEVAPVDYSIDTKVKKENEKLIERDSKVKEEYGGAVSDDKKKLISAVGTYRWKDDDGKVLKESTIFWDTDVPANKAVVSELGVGNKNLIVKLADNGQLVICYNDELLFYQYGDVEVNVTKDGAVTKEIRKTYTPVLTKNAGEWIGNKESALAFDIRAIKSAAKGKGGLFNEIVSYDVTYKLDAEDVKTARNNGVEAQLYRIMDEFIAELDEEKMKAEWERTYDETLTKTESDGGKTVNITVYPDYSRYLIEAMKEYGKKNGYEMTPGSWNPDNRRTFEAAFVYHGVTYHFKVTGKRSQVSSELAADQEITLTDMEIYPTKNTYQLYDDGDQQYLAVFQFRTEEKKSTEENVEAGPDSNADDTADYSVDEKMNAENPAFYTVAAAIFGATRDKYMESNISVIQITNNQDMLQAFKEERERIRQEIAARRTSFQTEVKTGADVQVSERNVEDISLILDKWDKIFELQQEIEEKSSALKEQATASNAEKGEGDSSEEEKALKAEIEELQQEITALFQEITTAPRSVKITYRDTVMFQPNKPENMVMTLSGEAVEALRSAAGLYEEIQRTQGKLDTSFEAFREAYNSALTPYYSAALDNLWLKEQEMDDETKTAVEFLRRTLLETAPDSETLKDISAVLNNRELLDWLEQTERNLAQASGFAESVTYPAVEAVIDGQTVKKDPYRDGYTVYMDKVTAMKEHLKVMTEQSQLLAEARKSLGELESQIKLERRDDLTFDNQQSFLLKQCDRMQELIQQVNQGANDKVVNDAKKELKETAWKIGLSPGIGDNSVLKLDSALLARAVYLKKTVVQQIDSGKNPYILNRISHSRVAMTDGNYVTLLNFKNGDIETNKFDKTEDFKNYSLVEDSCMGGGEGAVYANADTDYKKKCIVDINQLVGTELPAAGGSSVYLMYSGTALADDRLGSTVNFTKGNTYVCMNSLGKPADTVYNVSSYSFYYKRAFLEYASSQKVEKKDQEKVSTNLDVEMDELYGKAKATEELKTDTEFLSQEHTIILPQKNRYDNDIYFLNISLQEGVVLYKYSKAYSTSVPKMEVVRRITDEMNYRGGKMGGSYFRGWLKEKKADGDSGKVTGYDLVLLGFSKEDTLTEVNGVKEYRSIVPDDIYQAHLYKISIPKP</sequence>
<dbReference type="RefSeq" id="WP_118042157.1">
    <property type="nucleotide sequence ID" value="NZ_BQNJ01000002.1"/>
</dbReference>
<gene>
    <name evidence="4" type="ORF">CE91St55_52350</name>
</gene>
<dbReference type="GeneID" id="93150054"/>
<dbReference type="EMBL" id="BQNJ01000002">
    <property type="protein sequence ID" value="GKH03254.1"/>
    <property type="molecule type" value="Genomic_DNA"/>
</dbReference>
<evidence type="ECO:0000313" key="5">
    <source>
        <dbReference type="Proteomes" id="UP001055091"/>
    </source>
</evidence>
<evidence type="ECO:0000256" key="3">
    <source>
        <dbReference type="SAM" id="SignalP"/>
    </source>
</evidence>
<evidence type="ECO:0000313" key="4">
    <source>
        <dbReference type="EMBL" id="GKH03254.1"/>
    </source>
</evidence>
<feature type="coiled-coil region" evidence="1">
    <location>
        <begin position="829"/>
        <end position="856"/>
    </location>
</feature>
<evidence type="ECO:0000256" key="1">
    <source>
        <dbReference type="SAM" id="Coils"/>
    </source>
</evidence>
<feature type="region of interest" description="Disordered" evidence="2">
    <location>
        <begin position="600"/>
        <end position="625"/>
    </location>
</feature>
<keyword evidence="1" id="KW-0175">Coiled coil</keyword>
<feature type="compositionally biased region" description="Basic and acidic residues" evidence="2">
    <location>
        <begin position="613"/>
        <end position="625"/>
    </location>
</feature>
<comment type="caution">
    <text evidence="4">The sequence shown here is derived from an EMBL/GenBank/DDBJ whole genome shotgun (WGS) entry which is preliminary data.</text>
</comment>
<name>A0A413WX51_9FIRM</name>
<dbReference type="PROSITE" id="PS51257">
    <property type="entry name" value="PROKAR_LIPOPROTEIN"/>
    <property type="match status" value="1"/>
</dbReference>
<keyword evidence="3" id="KW-0732">Signal</keyword>
<organism evidence="4 5">
    <name type="scientific">Hungatella hathewayi</name>
    <dbReference type="NCBI Taxonomy" id="154046"/>
    <lineage>
        <taxon>Bacteria</taxon>
        <taxon>Bacillati</taxon>
        <taxon>Bacillota</taxon>
        <taxon>Clostridia</taxon>
        <taxon>Lachnospirales</taxon>
        <taxon>Lachnospiraceae</taxon>
        <taxon>Hungatella</taxon>
    </lineage>
</organism>
<feature type="signal peptide" evidence="3">
    <location>
        <begin position="1"/>
        <end position="27"/>
    </location>
</feature>